<feature type="region of interest" description="Disordered" evidence="2">
    <location>
        <begin position="1"/>
        <end position="72"/>
    </location>
</feature>
<sequence length="673" mass="75019">MSPLLPQYNSPPRRSSSDHSLGELSPRPDDAPLYAGADSPNTPSRGHMAEHEMPDSSPRFSAKANSKGKGKAVAIAYQGQPRSWYQQLKKPSFVPPTPYDVAEESFSEPVQKPLSESFIESIFPRRPRPAETSGNSRFQVDDTFREIARRERQMQKELQKLLDAQAAAIEQKLDDSPFSGKGKPRDAGNVTPKNKRTEQSPTQPVIPVRQPPEKTLSLGQARSHIIGVMQMLASLKTEEDAYIASALAERKAGLSKLTMLKNQHQQIKKDIHEIEKDPADVLTNEIRTIEGEVQTVSSQIEEYKRLLKRAEQTKAALERRLEEAKSEAESRLSGYKGALRECEAGMRDLVRRPRIRVLEPAQFRNQGEEGEAGAAADGHITGIEFFRLRPERRTLPMARDWWEGEMAVLERRRAAVERERAALEEGERVWADVIDTIERHEEQLAGALSGSGSPADVLRGQWDLLQEVTAKLERTLAHVEGRSWRLLVAAVGAELSVYHDAREMLRSILRSMGLSPRERSPGKAHASTYSSGGDGNLVCTGERDAGQARSPNLSSNADRDQEHEELGGSVIRRWEDPDQVIRRPSPEGGNRRSPDPDRNDHPSAVPSDLIVDEQIEEPEDKGLDDTDNEVPAGLLNETQREESEDERHRDENEVPPEFLSLRAGDATGVAAAR</sequence>
<keyword evidence="4" id="KW-1185">Reference proteome</keyword>
<reference evidence="3 4" key="1">
    <citation type="submission" date="2018-06" db="EMBL/GenBank/DDBJ databases">
        <title>Complete Genomes of Monosporascus.</title>
        <authorList>
            <person name="Robinson A.J."/>
            <person name="Natvig D.O."/>
        </authorList>
    </citation>
    <scope>NUCLEOTIDE SEQUENCE [LARGE SCALE GENOMIC DNA]</scope>
    <source>
        <strain evidence="3 4">CBS 609.92</strain>
    </source>
</reference>
<dbReference type="EMBL" id="QJNS01000123">
    <property type="protein sequence ID" value="RYO86062.1"/>
    <property type="molecule type" value="Genomic_DNA"/>
</dbReference>
<evidence type="ECO:0000313" key="4">
    <source>
        <dbReference type="Proteomes" id="UP000294003"/>
    </source>
</evidence>
<protein>
    <recommendedName>
        <fullName evidence="5">Autophagy-related protein 28</fullName>
    </recommendedName>
</protein>
<feature type="compositionally biased region" description="Basic and acidic residues" evidence="2">
    <location>
        <begin position="15"/>
        <end position="30"/>
    </location>
</feature>
<feature type="compositionally biased region" description="Basic and acidic residues" evidence="2">
    <location>
        <begin position="557"/>
        <end position="601"/>
    </location>
</feature>
<evidence type="ECO:0008006" key="5">
    <source>
        <dbReference type="Google" id="ProtNLM"/>
    </source>
</evidence>
<keyword evidence="1" id="KW-0175">Coiled coil</keyword>
<feature type="compositionally biased region" description="Basic and acidic residues" evidence="2">
    <location>
        <begin position="638"/>
        <end position="652"/>
    </location>
</feature>
<dbReference type="Proteomes" id="UP000294003">
    <property type="component" value="Unassembled WGS sequence"/>
</dbReference>
<evidence type="ECO:0000256" key="2">
    <source>
        <dbReference type="SAM" id="MobiDB-lite"/>
    </source>
</evidence>
<evidence type="ECO:0000256" key="1">
    <source>
        <dbReference type="SAM" id="Coils"/>
    </source>
</evidence>
<feature type="region of interest" description="Disordered" evidence="2">
    <location>
        <begin position="172"/>
        <end position="210"/>
    </location>
</feature>
<accession>A0ABY0H7F8</accession>
<feature type="compositionally biased region" description="Low complexity" evidence="2">
    <location>
        <begin position="61"/>
        <end position="72"/>
    </location>
</feature>
<feature type="compositionally biased region" description="Acidic residues" evidence="2">
    <location>
        <begin position="610"/>
        <end position="619"/>
    </location>
</feature>
<name>A0ABY0H7F8_9PEZI</name>
<organism evidence="3 4">
    <name type="scientific">Monosporascus cannonballus</name>
    <dbReference type="NCBI Taxonomy" id="155416"/>
    <lineage>
        <taxon>Eukaryota</taxon>
        <taxon>Fungi</taxon>
        <taxon>Dikarya</taxon>
        <taxon>Ascomycota</taxon>
        <taxon>Pezizomycotina</taxon>
        <taxon>Sordariomycetes</taxon>
        <taxon>Xylariomycetidae</taxon>
        <taxon>Xylariales</taxon>
        <taxon>Xylariales incertae sedis</taxon>
        <taxon>Monosporascus</taxon>
    </lineage>
</organism>
<feature type="region of interest" description="Disordered" evidence="2">
    <location>
        <begin position="514"/>
        <end position="673"/>
    </location>
</feature>
<comment type="caution">
    <text evidence="3">The sequence shown here is derived from an EMBL/GenBank/DDBJ whole genome shotgun (WGS) entry which is preliminary data.</text>
</comment>
<dbReference type="Gene3D" id="1.20.5.340">
    <property type="match status" value="1"/>
</dbReference>
<feature type="coiled-coil region" evidence="1">
    <location>
        <begin position="257"/>
        <end position="327"/>
    </location>
</feature>
<gene>
    <name evidence="3" type="ORF">DL762_004940</name>
</gene>
<proteinExistence type="predicted"/>
<evidence type="ECO:0000313" key="3">
    <source>
        <dbReference type="EMBL" id="RYO86062.1"/>
    </source>
</evidence>